<accession>A0A9E8HNP6</accession>
<organism evidence="1 2">
    <name type="scientific">Alkalimarinus sediminis</name>
    <dbReference type="NCBI Taxonomy" id="1632866"/>
    <lineage>
        <taxon>Bacteria</taxon>
        <taxon>Pseudomonadati</taxon>
        <taxon>Pseudomonadota</taxon>
        <taxon>Gammaproteobacteria</taxon>
        <taxon>Alteromonadales</taxon>
        <taxon>Alteromonadaceae</taxon>
        <taxon>Alkalimarinus</taxon>
    </lineage>
</organism>
<reference evidence="1" key="1">
    <citation type="submission" date="2022-07" db="EMBL/GenBank/DDBJ databases">
        <title>Alkalimarinus sp. nov., isolated from gut of a Alitta virens.</title>
        <authorList>
            <person name="Yang A.I."/>
            <person name="Shin N.-R."/>
        </authorList>
    </citation>
    <scope>NUCLEOTIDE SEQUENCE</scope>
    <source>
        <strain evidence="1">FA028</strain>
    </source>
</reference>
<evidence type="ECO:0000313" key="2">
    <source>
        <dbReference type="Proteomes" id="UP001164472"/>
    </source>
</evidence>
<dbReference type="KEGG" id="asem:NNL22_06825"/>
<evidence type="ECO:0000313" key="1">
    <source>
        <dbReference type="EMBL" id="UZW76291.1"/>
    </source>
</evidence>
<sequence length="92" mass="9957">MSYGSAFAAERILFHVESGVGTAYGGSWTQDFLFCQWGVVLILPVDRTWPAMVWPDHKIALWLVNVIVDGELVTGKNLASACGVGRAELSSS</sequence>
<dbReference type="Proteomes" id="UP001164472">
    <property type="component" value="Chromosome"/>
</dbReference>
<dbReference type="EMBL" id="CP101527">
    <property type="protein sequence ID" value="UZW76291.1"/>
    <property type="molecule type" value="Genomic_DNA"/>
</dbReference>
<protein>
    <submittedName>
        <fullName evidence="1">Uncharacterized protein</fullName>
    </submittedName>
</protein>
<keyword evidence="2" id="KW-1185">Reference proteome</keyword>
<gene>
    <name evidence="1" type="ORF">NNL22_06825</name>
</gene>
<dbReference type="AlphaFoldDB" id="A0A9E8HNP6"/>
<dbReference type="RefSeq" id="WP_251812073.1">
    <property type="nucleotide sequence ID" value="NZ_CP101527.1"/>
</dbReference>
<proteinExistence type="predicted"/>
<name>A0A9E8HNP6_9ALTE</name>